<feature type="region of interest" description="Disordered" evidence="1">
    <location>
        <begin position="161"/>
        <end position="217"/>
    </location>
</feature>
<dbReference type="Proteomes" id="UP000054270">
    <property type="component" value="Unassembled WGS sequence"/>
</dbReference>
<sequence length="217" mass="23528">MASISAHNHHTGYADPVLRPPSPASSIGTSYGADQTSWSDSEFQLSQPAFERKCDEVIGLHLPRKEELQADQDPLLTVPVGAHAMDTQRIVMYERVMASLRAEVAQLRENELFEQILRRGSKAALDVQPVTGDIDALMRSMMGPGMDLNKGPQMGIVPTLAESSRAPPPTTGPGITNGPWNNFGEPSEAERRFSTLSTELSGTTAGKRSRNGTSRKT</sequence>
<gene>
    <name evidence="2" type="ORF">HYPSUDRAFT_150341</name>
</gene>
<accession>A0A0D2ND14</accession>
<evidence type="ECO:0000256" key="1">
    <source>
        <dbReference type="SAM" id="MobiDB-lite"/>
    </source>
</evidence>
<dbReference type="OMA" id="GTDYGPD"/>
<feature type="compositionally biased region" description="Basic residues" evidence="1">
    <location>
        <begin position="207"/>
        <end position="217"/>
    </location>
</feature>
<dbReference type="AlphaFoldDB" id="A0A0D2ND14"/>
<feature type="compositionally biased region" description="Polar residues" evidence="1">
    <location>
        <begin position="24"/>
        <end position="35"/>
    </location>
</feature>
<dbReference type="OrthoDB" id="3227715at2759"/>
<feature type="region of interest" description="Disordered" evidence="1">
    <location>
        <begin position="1"/>
        <end position="35"/>
    </location>
</feature>
<feature type="compositionally biased region" description="Low complexity" evidence="1">
    <location>
        <begin position="172"/>
        <end position="182"/>
    </location>
</feature>
<dbReference type="STRING" id="945553.A0A0D2ND14"/>
<evidence type="ECO:0000313" key="3">
    <source>
        <dbReference type="Proteomes" id="UP000054270"/>
    </source>
</evidence>
<protein>
    <submittedName>
        <fullName evidence="2">Uncharacterized protein</fullName>
    </submittedName>
</protein>
<reference evidence="3" key="1">
    <citation type="submission" date="2014-04" db="EMBL/GenBank/DDBJ databases">
        <title>Evolutionary Origins and Diversification of the Mycorrhizal Mutualists.</title>
        <authorList>
            <consortium name="DOE Joint Genome Institute"/>
            <consortium name="Mycorrhizal Genomics Consortium"/>
            <person name="Kohler A."/>
            <person name="Kuo A."/>
            <person name="Nagy L.G."/>
            <person name="Floudas D."/>
            <person name="Copeland A."/>
            <person name="Barry K.W."/>
            <person name="Cichocki N."/>
            <person name="Veneault-Fourrey C."/>
            <person name="LaButti K."/>
            <person name="Lindquist E.A."/>
            <person name="Lipzen A."/>
            <person name="Lundell T."/>
            <person name="Morin E."/>
            <person name="Murat C."/>
            <person name="Riley R."/>
            <person name="Ohm R."/>
            <person name="Sun H."/>
            <person name="Tunlid A."/>
            <person name="Henrissat B."/>
            <person name="Grigoriev I.V."/>
            <person name="Hibbett D.S."/>
            <person name="Martin F."/>
        </authorList>
    </citation>
    <scope>NUCLEOTIDE SEQUENCE [LARGE SCALE GENOMIC DNA]</scope>
    <source>
        <strain evidence="3">FD-334 SS-4</strain>
    </source>
</reference>
<dbReference type="EMBL" id="KN817677">
    <property type="protein sequence ID" value="KJA14501.1"/>
    <property type="molecule type" value="Genomic_DNA"/>
</dbReference>
<keyword evidence="3" id="KW-1185">Reference proteome</keyword>
<proteinExistence type="predicted"/>
<organism evidence="2 3">
    <name type="scientific">Hypholoma sublateritium (strain FD-334 SS-4)</name>
    <dbReference type="NCBI Taxonomy" id="945553"/>
    <lineage>
        <taxon>Eukaryota</taxon>
        <taxon>Fungi</taxon>
        <taxon>Dikarya</taxon>
        <taxon>Basidiomycota</taxon>
        <taxon>Agaricomycotina</taxon>
        <taxon>Agaricomycetes</taxon>
        <taxon>Agaricomycetidae</taxon>
        <taxon>Agaricales</taxon>
        <taxon>Agaricineae</taxon>
        <taxon>Strophariaceae</taxon>
        <taxon>Hypholoma</taxon>
    </lineage>
</organism>
<feature type="compositionally biased region" description="Polar residues" evidence="1">
    <location>
        <begin position="194"/>
        <end position="206"/>
    </location>
</feature>
<name>A0A0D2ND14_HYPSF</name>
<evidence type="ECO:0000313" key="2">
    <source>
        <dbReference type="EMBL" id="KJA14501.1"/>
    </source>
</evidence>